<dbReference type="Proteomes" id="UP001626536">
    <property type="component" value="Chromosome"/>
</dbReference>
<dbReference type="RefSeq" id="WP_407340492.1">
    <property type="nucleotide sequence ID" value="NZ_CP136862.1"/>
</dbReference>
<name>A0ABZ0HW23_9HYPH</name>
<dbReference type="EMBL" id="CP136862">
    <property type="protein sequence ID" value="WOJ90903.1"/>
    <property type="molecule type" value="Genomic_DNA"/>
</dbReference>
<proteinExistence type="predicted"/>
<keyword evidence="2" id="KW-1185">Reference proteome</keyword>
<sequence length="381" mass="42426">MAENSPVAESPGLEHSVPFFWPLAPWAELGEEAAKTFNRSLDFAKEAEREEFDLKPVWTTRNEILYDLNTMQLRDFSDAALRGDSKIVPTVIDAPYAGHHATIADYAKGQSLVETLQSNGIRRVLCMDWKSATEQMKDYNIDIYLAEINAIVDDLGGLINLIGLCQGGWMAAMFAARYPHKVATLVAAGAPLDCDAGEGFVKKIAKEQPMSFFEDLVAAGGGLMRGKFMLAGWKSMHPEEQYFKTYLDLYENVEDPAFVKKREDFERWYQHPLDLPGVWYLQAIKLLFKDNQLCKGTFVALGHRIALSDIICPTFLLAGESDDITPAPQVFAAEEKLGAPKGKIAKKLVPGGHIGLFMGSKTLKNFWPEIAGWIKRECPDA</sequence>
<dbReference type="PANTHER" id="PTHR36837:SF2">
    <property type="entry name" value="POLY(3-HYDROXYALKANOATE) POLYMERASE SUBUNIT PHAC"/>
    <property type="match status" value="1"/>
</dbReference>
<dbReference type="SUPFAM" id="SSF53474">
    <property type="entry name" value="alpha/beta-Hydrolases"/>
    <property type="match status" value="1"/>
</dbReference>
<organism evidence="1 2">
    <name type="scientific">Methylocapsa polymorpha</name>
    <dbReference type="NCBI Taxonomy" id="3080828"/>
    <lineage>
        <taxon>Bacteria</taxon>
        <taxon>Pseudomonadati</taxon>
        <taxon>Pseudomonadota</taxon>
        <taxon>Alphaproteobacteria</taxon>
        <taxon>Hyphomicrobiales</taxon>
        <taxon>Beijerinckiaceae</taxon>
        <taxon>Methylocapsa</taxon>
    </lineage>
</organism>
<dbReference type="Gene3D" id="3.40.50.1820">
    <property type="entry name" value="alpha/beta hydrolase"/>
    <property type="match status" value="1"/>
</dbReference>
<dbReference type="InterPro" id="IPR024501">
    <property type="entry name" value="DUF3141"/>
</dbReference>
<dbReference type="GO" id="GO:0016787">
    <property type="term" value="F:hydrolase activity"/>
    <property type="evidence" value="ECO:0007669"/>
    <property type="project" value="UniProtKB-KW"/>
</dbReference>
<evidence type="ECO:0000313" key="2">
    <source>
        <dbReference type="Proteomes" id="UP001626536"/>
    </source>
</evidence>
<evidence type="ECO:0000313" key="1">
    <source>
        <dbReference type="EMBL" id="WOJ90903.1"/>
    </source>
</evidence>
<gene>
    <name evidence="1" type="ORF">RZS28_06355</name>
</gene>
<dbReference type="InterPro" id="IPR051321">
    <property type="entry name" value="PHA/PHB_synthase"/>
</dbReference>
<dbReference type="Pfam" id="PF11339">
    <property type="entry name" value="DUF3141"/>
    <property type="match status" value="1"/>
</dbReference>
<protein>
    <submittedName>
        <fullName evidence="1">Alpha/beta fold hydrolase</fullName>
    </submittedName>
</protein>
<dbReference type="InterPro" id="IPR029058">
    <property type="entry name" value="AB_hydrolase_fold"/>
</dbReference>
<accession>A0ABZ0HW23</accession>
<reference evidence="1 2" key="1">
    <citation type="submission" date="2023-10" db="EMBL/GenBank/DDBJ databases">
        <title>Novel methanotroph of the genus Methylocapsa from a subarctic wetland.</title>
        <authorList>
            <person name="Belova S.E."/>
            <person name="Oshkin I.Y."/>
            <person name="Miroshnikov K."/>
            <person name="Dedysh S.N."/>
        </authorList>
    </citation>
    <scope>NUCLEOTIDE SEQUENCE [LARGE SCALE GENOMIC DNA]</scope>
    <source>
        <strain evidence="1 2">RX1</strain>
    </source>
</reference>
<dbReference type="PANTHER" id="PTHR36837">
    <property type="entry name" value="POLY(3-HYDROXYALKANOATE) POLYMERASE SUBUNIT PHAC"/>
    <property type="match status" value="1"/>
</dbReference>
<keyword evidence="1" id="KW-0378">Hydrolase</keyword>